<feature type="domain" description="LIM zinc-binding" evidence="11">
    <location>
        <begin position="128"/>
        <end position="186"/>
    </location>
</feature>
<dbReference type="GO" id="GO:0005912">
    <property type="term" value="C:adherens junction"/>
    <property type="evidence" value="ECO:0007669"/>
    <property type="project" value="TreeGrafter"/>
</dbReference>
<dbReference type="GO" id="GO:0061061">
    <property type="term" value="P:muscle structure development"/>
    <property type="evidence" value="ECO:0007669"/>
    <property type="project" value="TreeGrafter"/>
</dbReference>
<dbReference type="PROSITE" id="PS00478">
    <property type="entry name" value="LIM_DOMAIN_1"/>
    <property type="match status" value="3"/>
</dbReference>
<dbReference type="PROSITE" id="PS50023">
    <property type="entry name" value="LIM_DOMAIN_2"/>
    <property type="match status" value="4"/>
</dbReference>
<feature type="domain" description="LIM zinc-binding" evidence="11">
    <location>
        <begin position="187"/>
        <end position="246"/>
    </location>
</feature>
<accession>A0A814G386</accession>
<dbReference type="SMART" id="SM00132">
    <property type="entry name" value="LIM"/>
    <property type="match status" value="4"/>
</dbReference>
<keyword evidence="6 9" id="KW-0862">Zinc</keyword>
<name>A0A814G386_9BILA</name>
<feature type="domain" description="LIM zinc-binding" evidence="11">
    <location>
        <begin position="305"/>
        <end position="363"/>
    </location>
</feature>
<dbReference type="GO" id="GO:0046872">
    <property type="term" value="F:metal ion binding"/>
    <property type="evidence" value="ECO:0007669"/>
    <property type="project" value="UniProtKB-KW"/>
</dbReference>
<dbReference type="Proteomes" id="UP000663879">
    <property type="component" value="Unassembled WGS sequence"/>
</dbReference>
<keyword evidence="13" id="KW-1185">Reference proteome</keyword>
<evidence type="ECO:0000256" key="9">
    <source>
        <dbReference type="PROSITE-ProRule" id="PRU00125"/>
    </source>
</evidence>
<dbReference type="PANTHER" id="PTHR24214:SF62">
    <property type="entry name" value="LEUPAXIN"/>
    <property type="match status" value="1"/>
</dbReference>
<gene>
    <name evidence="12" type="ORF">OXX778_LOCUS15900</name>
</gene>
<keyword evidence="5" id="KW-0677">Repeat</keyword>
<dbReference type="SUPFAM" id="SSF57716">
    <property type="entry name" value="Glucocorticoid receptor-like (DNA-binding domain)"/>
    <property type="match status" value="5"/>
</dbReference>
<feature type="region of interest" description="Disordered" evidence="10">
    <location>
        <begin position="62"/>
        <end position="93"/>
    </location>
</feature>
<dbReference type="InterPro" id="IPR050604">
    <property type="entry name" value="PDZ-LIM_domain"/>
</dbReference>
<dbReference type="InterPro" id="IPR001781">
    <property type="entry name" value="Znf_LIM"/>
</dbReference>
<dbReference type="AlphaFoldDB" id="A0A814G386"/>
<proteinExistence type="predicted"/>
<evidence type="ECO:0000256" key="10">
    <source>
        <dbReference type="SAM" id="MobiDB-lite"/>
    </source>
</evidence>
<evidence type="ECO:0000256" key="7">
    <source>
        <dbReference type="ARBA" id="ARBA00022949"/>
    </source>
</evidence>
<evidence type="ECO:0000313" key="12">
    <source>
        <dbReference type="EMBL" id="CAF0990800.1"/>
    </source>
</evidence>
<sequence>MNMKYNFIDRINDGDLSEINQKNLYCISNSSESLFNEHNDMIELDNLLEDLYNAKQVLTHSDTSTSSSSSPLFSSPNSVSFRPKSDSSQFSETKKSNIIEAEKELEKLMSSLTMYKSDTRINRDSDRNCCYQCKKNISGQVITALGYLWHPEHFICNHCKKSIGTSIFYEKNMKPYCEQDYFDLFSPKCAACSNPILDKMLTALSKTWHVSCFVCYSCKKRLNDESFLEIKETAYCKNCYINELAPKCVRCNQAITENFISALNSYWHPDCFVCQECDLPFNSSCFYDYENLPYCEFHYHQKRGSLCSGCKAPINGRCITALNKKYHPEHFTCSLCQKKLNKGTFKENNERPFCNQCYQKLFF</sequence>
<protein>
    <recommendedName>
        <fullName evidence="11">LIM zinc-binding domain-containing protein</fullName>
    </recommendedName>
</protein>
<evidence type="ECO:0000256" key="1">
    <source>
        <dbReference type="ARBA" id="ARBA00004282"/>
    </source>
</evidence>
<keyword evidence="7" id="KW-0965">Cell junction</keyword>
<evidence type="ECO:0000256" key="3">
    <source>
        <dbReference type="ARBA" id="ARBA00022490"/>
    </source>
</evidence>
<evidence type="ECO:0000256" key="8">
    <source>
        <dbReference type="ARBA" id="ARBA00023038"/>
    </source>
</evidence>
<evidence type="ECO:0000256" key="6">
    <source>
        <dbReference type="ARBA" id="ARBA00022833"/>
    </source>
</evidence>
<dbReference type="GO" id="GO:0030018">
    <property type="term" value="C:Z disc"/>
    <property type="evidence" value="ECO:0007669"/>
    <property type="project" value="TreeGrafter"/>
</dbReference>
<dbReference type="FunFam" id="2.10.110.10:FF:000008">
    <property type="entry name" value="Paxillin isoform 1"/>
    <property type="match status" value="1"/>
</dbReference>
<dbReference type="Pfam" id="PF00412">
    <property type="entry name" value="LIM"/>
    <property type="match status" value="4"/>
</dbReference>
<comment type="subcellular location">
    <subcellularLocation>
        <location evidence="1">Cell junction</location>
    </subcellularLocation>
    <subcellularLocation>
        <location evidence="2">Cytoplasm</location>
    </subcellularLocation>
</comment>
<dbReference type="GO" id="GO:0031941">
    <property type="term" value="C:filamentous actin"/>
    <property type="evidence" value="ECO:0007669"/>
    <property type="project" value="TreeGrafter"/>
</dbReference>
<dbReference type="PANTHER" id="PTHR24214">
    <property type="entry name" value="PDZ AND LIM DOMAIN PROTEIN ZASP"/>
    <property type="match status" value="1"/>
</dbReference>
<dbReference type="CDD" id="cd09338">
    <property type="entry name" value="LIM3_Paxillin_like"/>
    <property type="match status" value="1"/>
</dbReference>
<evidence type="ECO:0000259" key="11">
    <source>
        <dbReference type="PROSITE" id="PS50023"/>
    </source>
</evidence>
<dbReference type="GO" id="GO:0051371">
    <property type="term" value="F:muscle alpha-actinin binding"/>
    <property type="evidence" value="ECO:0007669"/>
    <property type="project" value="TreeGrafter"/>
</dbReference>
<feature type="domain" description="LIM zinc-binding" evidence="11">
    <location>
        <begin position="247"/>
        <end position="304"/>
    </location>
</feature>
<evidence type="ECO:0000256" key="2">
    <source>
        <dbReference type="ARBA" id="ARBA00004496"/>
    </source>
</evidence>
<comment type="caution">
    <text evidence="12">The sequence shown here is derived from an EMBL/GenBank/DDBJ whole genome shotgun (WGS) entry which is preliminary data.</text>
</comment>
<reference evidence="12" key="1">
    <citation type="submission" date="2021-02" db="EMBL/GenBank/DDBJ databases">
        <authorList>
            <person name="Nowell W R."/>
        </authorList>
    </citation>
    <scope>NUCLEOTIDE SEQUENCE</scope>
    <source>
        <strain evidence="12">Ploen Becks lab</strain>
    </source>
</reference>
<dbReference type="GO" id="GO:0030036">
    <property type="term" value="P:actin cytoskeleton organization"/>
    <property type="evidence" value="ECO:0007669"/>
    <property type="project" value="TreeGrafter"/>
</dbReference>
<evidence type="ECO:0000313" key="13">
    <source>
        <dbReference type="Proteomes" id="UP000663879"/>
    </source>
</evidence>
<evidence type="ECO:0000256" key="4">
    <source>
        <dbReference type="ARBA" id="ARBA00022723"/>
    </source>
</evidence>
<dbReference type="CDD" id="cd09339">
    <property type="entry name" value="LIM4_Paxillin_like"/>
    <property type="match status" value="1"/>
</dbReference>
<dbReference type="GO" id="GO:0003779">
    <property type="term" value="F:actin binding"/>
    <property type="evidence" value="ECO:0007669"/>
    <property type="project" value="TreeGrafter"/>
</dbReference>
<organism evidence="12 13">
    <name type="scientific">Brachionus calyciflorus</name>
    <dbReference type="NCBI Taxonomy" id="104777"/>
    <lineage>
        <taxon>Eukaryota</taxon>
        <taxon>Metazoa</taxon>
        <taxon>Spiralia</taxon>
        <taxon>Gnathifera</taxon>
        <taxon>Rotifera</taxon>
        <taxon>Eurotatoria</taxon>
        <taxon>Monogononta</taxon>
        <taxon>Pseudotrocha</taxon>
        <taxon>Ploima</taxon>
        <taxon>Brachionidae</taxon>
        <taxon>Brachionus</taxon>
    </lineage>
</organism>
<dbReference type="GO" id="GO:0001725">
    <property type="term" value="C:stress fiber"/>
    <property type="evidence" value="ECO:0007669"/>
    <property type="project" value="TreeGrafter"/>
</dbReference>
<dbReference type="FunFam" id="2.10.110.10:FF:000009">
    <property type="entry name" value="Paxillin isoform 1"/>
    <property type="match status" value="1"/>
</dbReference>
<dbReference type="Gene3D" id="2.10.110.10">
    <property type="entry name" value="Cysteine Rich Protein"/>
    <property type="match status" value="4"/>
</dbReference>
<evidence type="ECO:0000256" key="5">
    <source>
        <dbReference type="ARBA" id="ARBA00022737"/>
    </source>
</evidence>
<dbReference type="EMBL" id="CAJNOC010003614">
    <property type="protein sequence ID" value="CAF0990800.1"/>
    <property type="molecule type" value="Genomic_DNA"/>
</dbReference>
<keyword evidence="3" id="KW-0963">Cytoplasm</keyword>
<feature type="compositionally biased region" description="Low complexity" evidence="10">
    <location>
        <begin position="62"/>
        <end position="81"/>
    </location>
</feature>
<dbReference type="FunFam" id="2.10.110.10:FF:000018">
    <property type="entry name" value="Paxillin isoform 1"/>
    <property type="match status" value="1"/>
</dbReference>
<keyword evidence="8 9" id="KW-0440">LIM domain</keyword>
<keyword evidence="4 9" id="KW-0479">Metal-binding</keyword>
<dbReference type="OrthoDB" id="15567at2759"/>
<dbReference type="GO" id="GO:0007507">
    <property type="term" value="P:heart development"/>
    <property type="evidence" value="ECO:0007669"/>
    <property type="project" value="TreeGrafter"/>
</dbReference>